<dbReference type="SUPFAM" id="SSF51735">
    <property type="entry name" value="NAD(P)-binding Rossmann-fold domains"/>
    <property type="match status" value="1"/>
</dbReference>
<evidence type="ECO:0000259" key="2">
    <source>
        <dbReference type="Pfam" id="PF02719"/>
    </source>
</evidence>
<evidence type="ECO:0000256" key="1">
    <source>
        <dbReference type="ARBA" id="ARBA00007430"/>
    </source>
</evidence>
<dbReference type="PANTHER" id="PTHR43318:SF2">
    <property type="entry name" value="UDP-N-ACETYLGLUCOSAMINE 4,6-DEHYDRATASE (INVERTING)"/>
    <property type="match status" value="1"/>
</dbReference>
<accession>A0A0F9I056</accession>
<protein>
    <recommendedName>
        <fullName evidence="2">Polysaccharide biosynthesis protein CapD-like domain-containing protein</fullName>
    </recommendedName>
</protein>
<name>A0A0F9I056_9ZZZZ</name>
<dbReference type="InterPro" id="IPR003869">
    <property type="entry name" value="Polysac_CapD-like"/>
</dbReference>
<comment type="caution">
    <text evidence="3">The sequence shown here is derived from an EMBL/GenBank/DDBJ whole genome shotgun (WGS) entry which is preliminary data.</text>
</comment>
<feature type="non-terminal residue" evidence="3">
    <location>
        <position position="1"/>
    </location>
</feature>
<dbReference type="InterPro" id="IPR036291">
    <property type="entry name" value="NAD(P)-bd_dom_sf"/>
</dbReference>
<evidence type="ECO:0000313" key="3">
    <source>
        <dbReference type="EMBL" id="KKM11488.1"/>
    </source>
</evidence>
<proteinExistence type="inferred from homology"/>
<feature type="domain" description="Polysaccharide biosynthesis protein CapD-like" evidence="2">
    <location>
        <begin position="3"/>
        <end position="203"/>
    </location>
</feature>
<dbReference type="Pfam" id="PF02719">
    <property type="entry name" value="Polysacc_synt_2"/>
    <property type="match status" value="1"/>
</dbReference>
<reference evidence="3" key="1">
    <citation type="journal article" date="2015" name="Nature">
        <title>Complex archaea that bridge the gap between prokaryotes and eukaryotes.</title>
        <authorList>
            <person name="Spang A."/>
            <person name="Saw J.H."/>
            <person name="Jorgensen S.L."/>
            <person name="Zaremba-Niedzwiedzka K."/>
            <person name="Martijn J."/>
            <person name="Lind A.E."/>
            <person name="van Eijk R."/>
            <person name="Schleper C."/>
            <person name="Guy L."/>
            <person name="Ettema T.J."/>
        </authorList>
    </citation>
    <scope>NUCLEOTIDE SEQUENCE</scope>
</reference>
<dbReference type="AlphaFoldDB" id="A0A0F9I056"/>
<dbReference type="InterPro" id="IPR051203">
    <property type="entry name" value="Polysaccharide_Synthase-Rel"/>
</dbReference>
<dbReference type="EMBL" id="LAZR01015485">
    <property type="protein sequence ID" value="KKM11488.1"/>
    <property type="molecule type" value="Genomic_DNA"/>
</dbReference>
<sequence>AAMEGVDIVVHAAALKYIPEAELNAAECLAVNIDGARTVANAALHAKVPRVIGISTDKAVQPVNVYGCSKMAMERLFAEISGYETTFTCVRYGNVIGSTGSVIPLFRRQFAETGSVKVTDPKMTRFWMGVDEAIDLILTGLEASPGSIAIPLVRAMTLADTVRAAVGDDTPVEITGTRPGEKMHEALLHYQESVRVVRHKDHLELLPVGRTEAATAGGEPFTLASHTPHYRMEVDEMRRLIADTEEL</sequence>
<dbReference type="Gene3D" id="3.40.50.720">
    <property type="entry name" value="NAD(P)-binding Rossmann-like Domain"/>
    <property type="match status" value="1"/>
</dbReference>
<gene>
    <name evidence="3" type="ORF">LCGC14_1720850</name>
</gene>
<comment type="similarity">
    <text evidence="1">Belongs to the polysaccharide synthase family.</text>
</comment>
<organism evidence="3">
    <name type="scientific">marine sediment metagenome</name>
    <dbReference type="NCBI Taxonomy" id="412755"/>
    <lineage>
        <taxon>unclassified sequences</taxon>
        <taxon>metagenomes</taxon>
        <taxon>ecological metagenomes</taxon>
    </lineage>
</organism>
<dbReference type="PANTHER" id="PTHR43318">
    <property type="entry name" value="UDP-N-ACETYLGLUCOSAMINE 4,6-DEHYDRATASE"/>
    <property type="match status" value="1"/>
</dbReference>